<accession>A0ABW0SNZ9</accession>
<dbReference type="InterPro" id="IPR025449">
    <property type="entry name" value="JetB"/>
</dbReference>
<organism evidence="2 3">
    <name type="scientific">Lysobacter yangpyeongensis</name>
    <dbReference type="NCBI Taxonomy" id="346182"/>
    <lineage>
        <taxon>Bacteria</taxon>
        <taxon>Pseudomonadati</taxon>
        <taxon>Pseudomonadota</taxon>
        <taxon>Gammaproteobacteria</taxon>
        <taxon>Lysobacterales</taxon>
        <taxon>Lysobacteraceae</taxon>
        <taxon>Lysobacter</taxon>
    </lineage>
</organism>
<gene>
    <name evidence="2" type="ORF">ACFPN1_12150</name>
</gene>
<reference evidence="3" key="1">
    <citation type="journal article" date="2019" name="Int. J. Syst. Evol. Microbiol.">
        <title>The Global Catalogue of Microorganisms (GCM) 10K type strain sequencing project: providing services to taxonomists for standard genome sequencing and annotation.</title>
        <authorList>
            <consortium name="The Broad Institute Genomics Platform"/>
            <consortium name="The Broad Institute Genome Sequencing Center for Infectious Disease"/>
            <person name="Wu L."/>
            <person name="Ma J."/>
        </authorList>
    </citation>
    <scope>NUCLEOTIDE SEQUENCE [LARGE SCALE GENOMIC DNA]</scope>
    <source>
        <strain evidence="3">KACC 11407</strain>
    </source>
</reference>
<keyword evidence="3" id="KW-1185">Reference proteome</keyword>
<feature type="region of interest" description="Disordered" evidence="1">
    <location>
        <begin position="195"/>
        <end position="214"/>
    </location>
</feature>
<protein>
    <submittedName>
        <fullName evidence="2">DUF4194 domain-containing protein</fullName>
    </submittedName>
</protein>
<sequence length="214" mass="24344">MAGNWDRALARDGKYVQEDFERAAYRLISHQVLSAMDASTRKDYFLVHMNMSDFAQVMAPLGVEIIHDPHYQYVVAKPKHVLNPHRANKQVTLLVLVLASIHHKVRFEGQEGEFGEAYVELPDLQEHYQGLTGRPMLKPGELRALMAELERWGIASEQKNPLEDGQPFRIVIHPAISAIVSKEWLNQLDAFRREAQGNDEDDSDVMVEVDDVSA</sequence>
<dbReference type="RefSeq" id="WP_386755291.1">
    <property type="nucleotide sequence ID" value="NZ_JBHSNM010000004.1"/>
</dbReference>
<evidence type="ECO:0000256" key="1">
    <source>
        <dbReference type="SAM" id="MobiDB-lite"/>
    </source>
</evidence>
<dbReference type="Proteomes" id="UP001596036">
    <property type="component" value="Unassembled WGS sequence"/>
</dbReference>
<feature type="compositionally biased region" description="Acidic residues" evidence="1">
    <location>
        <begin position="197"/>
        <end position="214"/>
    </location>
</feature>
<evidence type="ECO:0000313" key="2">
    <source>
        <dbReference type="EMBL" id="MFC5570812.1"/>
    </source>
</evidence>
<dbReference type="Pfam" id="PF13835">
    <property type="entry name" value="DUF4194"/>
    <property type="match status" value="1"/>
</dbReference>
<name>A0ABW0SNZ9_9GAMM</name>
<evidence type="ECO:0000313" key="3">
    <source>
        <dbReference type="Proteomes" id="UP001596036"/>
    </source>
</evidence>
<proteinExistence type="predicted"/>
<dbReference type="EMBL" id="JBHSNM010000004">
    <property type="protein sequence ID" value="MFC5570812.1"/>
    <property type="molecule type" value="Genomic_DNA"/>
</dbReference>
<comment type="caution">
    <text evidence="2">The sequence shown here is derived from an EMBL/GenBank/DDBJ whole genome shotgun (WGS) entry which is preliminary data.</text>
</comment>